<dbReference type="GO" id="GO:0016055">
    <property type="term" value="P:Wnt signaling pathway"/>
    <property type="evidence" value="ECO:0007669"/>
    <property type="project" value="UniProtKB-KW"/>
</dbReference>
<evidence type="ECO:0000259" key="9">
    <source>
        <dbReference type="PROSITE" id="PS50132"/>
    </source>
</evidence>
<feature type="region of interest" description="Disordered" evidence="8">
    <location>
        <begin position="326"/>
        <end position="363"/>
    </location>
</feature>
<evidence type="ECO:0000256" key="4">
    <source>
        <dbReference type="ARBA" id="ARBA00022679"/>
    </source>
</evidence>
<dbReference type="Pfam" id="PF00778">
    <property type="entry name" value="DIX"/>
    <property type="match status" value="1"/>
</dbReference>
<protein>
    <recommendedName>
        <fullName evidence="14">RGS domain-containing protein</fullName>
    </recommendedName>
</protein>
<keyword evidence="13" id="KW-1185">Reference proteome</keyword>
<dbReference type="InterPro" id="IPR043581">
    <property type="entry name" value="Axin-like"/>
</dbReference>
<dbReference type="GO" id="GO:0060090">
    <property type="term" value="F:molecular adaptor activity"/>
    <property type="evidence" value="ECO:0007669"/>
    <property type="project" value="TreeGrafter"/>
</dbReference>
<dbReference type="GO" id="GO:0030877">
    <property type="term" value="C:beta-catenin destruction complex"/>
    <property type="evidence" value="ECO:0007669"/>
    <property type="project" value="TreeGrafter"/>
</dbReference>
<evidence type="ECO:0000256" key="2">
    <source>
        <dbReference type="ARBA" id="ARBA00022490"/>
    </source>
</evidence>
<name>A0A9P1I1V3_9PELO</name>
<feature type="compositionally biased region" description="Low complexity" evidence="8">
    <location>
        <begin position="206"/>
        <end position="216"/>
    </location>
</feature>
<comment type="caution">
    <text evidence="12">The sequence shown here is derived from an EMBL/GenBank/DDBJ whole genome shotgun (WGS) entry which is preliminary data.</text>
</comment>
<evidence type="ECO:0008006" key="14">
    <source>
        <dbReference type="Google" id="ProtNLM"/>
    </source>
</evidence>
<keyword evidence="6" id="KW-0949">S-adenosyl-L-methionine</keyword>
<dbReference type="PANTHER" id="PTHR46102:SF2">
    <property type="entry name" value="AXIN"/>
    <property type="match status" value="1"/>
</dbReference>
<comment type="subcellular location">
    <subcellularLocation>
        <location evidence="1">Cytoplasm</location>
    </subcellularLocation>
</comment>
<evidence type="ECO:0000256" key="1">
    <source>
        <dbReference type="ARBA" id="ARBA00004496"/>
    </source>
</evidence>
<dbReference type="GO" id="GO:0005737">
    <property type="term" value="C:cytoplasm"/>
    <property type="evidence" value="ECO:0007669"/>
    <property type="project" value="UniProtKB-SubCell"/>
</dbReference>
<dbReference type="Gene3D" id="2.40.240.130">
    <property type="match status" value="1"/>
</dbReference>
<dbReference type="Gene3D" id="3.40.1280.30">
    <property type="match status" value="1"/>
</dbReference>
<dbReference type="InterPro" id="IPR038207">
    <property type="entry name" value="DIX_dom_sf"/>
</dbReference>
<dbReference type="InterPro" id="IPR038459">
    <property type="entry name" value="MT_TRM10-typ_sf"/>
</dbReference>
<evidence type="ECO:0000256" key="5">
    <source>
        <dbReference type="ARBA" id="ARBA00022687"/>
    </source>
</evidence>
<evidence type="ECO:0000313" key="12">
    <source>
        <dbReference type="EMBL" id="CAI5438119.1"/>
    </source>
</evidence>
<dbReference type="OrthoDB" id="10007451at2759"/>
<dbReference type="GO" id="GO:0019901">
    <property type="term" value="F:protein kinase binding"/>
    <property type="evidence" value="ECO:0007669"/>
    <property type="project" value="TreeGrafter"/>
</dbReference>
<proteinExistence type="predicted"/>
<feature type="region of interest" description="Disordered" evidence="8">
    <location>
        <begin position="418"/>
        <end position="486"/>
    </location>
</feature>
<feature type="compositionally biased region" description="Polar residues" evidence="8">
    <location>
        <begin position="418"/>
        <end position="435"/>
    </location>
</feature>
<dbReference type="PROSITE" id="PS50841">
    <property type="entry name" value="DIX"/>
    <property type="match status" value="1"/>
</dbReference>
<dbReference type="GO" id="GO:0048468">
    <property type="term" value="P:cell development"/>
    <property type="evidence" value="ECO:0007669"/>
    <property type="project" value="TreeGrafter"/>
</dbReference>
<evidence type="ECO:0000256" key="6">
    <source>
        <dbReference type="ARBA" id="ARBA00022691"/>
    </source>
</evidence>
<dbReference type="GO" id="GO:0032259">
    <property type="term" value="P:methylation"/>
    <property type="evidence" value="ECO:0007669"/>
    <property type="project" value="UniProtKB-KW"/>
</dbReference>
<dbReference type="GO" id="GO:0008013">
    <property type="term" value="F:beta-catenin binding"/>
    <property type="evidence" value="ECO:0007669"/>
    <property type="project" value="TreeGrafter"/>
</dbReference>
<dbReference type="GO" id="GO:0032436">
    <property type="term" value="P:positive regulation of proteasomal ubiquitin-dependent protein catabolic process"/>
    <property type="evidence" value="ECO:0007669"/>
    <property type="project" value="TreeGrafter"/>
</dbReference>
<dbReference type="EMBL" id="CANHGI010000001">
    <property type="protein sequence ID" value="CAI5438119.1"/>
    <property type="molecule type" value="Genomic_DNA"/>
</dbReference>
<dbReference type="InterPro" id="IPR028564">
    <property type="entry name" value="MT_TRM10-typ"/>
</dbReference>
<keyword evidence="5 7" id="KW-0879">Wnt signaling pathway</keyword>
<feature type="domain" description="DIX" evidence="10">
    <location>
        <begin position="488"/>
        <end position="570"/>
    </location>
</feature>
<dbReference type="InterPro" id="IPR029071">
    <property type="entry name" value="Ubiquitin-like_domsf"/>
</dbReference>
<evidence type="ECO:0000256" key="8">
    <source>
        <dbReference type="SAM" id="MobiDB-lite"/>
    </source>
</evidence>
<dbReference type="SMART" id="SM00315">
    <property type="entry name" value="RGS"/>
    <property type="match status" value="1"/>
</dbReference>
<evidence type="ECO:0000313" key="13">
    <source>
        <dbReference type="Proteomes" id="UP001152747"/>
    </source>
</evidence>
<dbReference type="InterPro" id="IPR044926">
    <property type="entry name" value="RGS_subdomain_2"/>
</dbReference>
<keyword evidence="3" id="KW-0489">Methyltransferase</keyword>
<organism evidence="12 13">
    <name type="scientific">Caenorhabditis angaria</name>
    <dbReference type="NCBI Taxonomy" id="860376"/>
    <lineage>
        <taxon>Eukaryota</taxon>
        <taxon>Metazoa</taxon>
        <taxon>Ecdysozoa</taxon>
        <taxon>Nematoda</taxon>
        <taxon>Chromadorea</taxon>
        <taxon>Rhabditida</taxon>
        <taxon>Rhabditina</taxon>
        <taxon>Rhabditomorpha</taxon>
        <taxon>Rhabditoidea</taxon>
        <taxon>Rhabditidae</taxon>
        <taxon>Peloderinae</taxon>
        <taxon>Caenorhabditis</taxon>
    </lineage>
</organism>
<dbReference type="AlphaFoldDB" id="A0A9P1I1V3"/>
<accession>A0A9P1I1V3</accession>
<dbReference type="SUPFAM" id="SSF54236">
    <property type="entry name" value="Ubiquitin-like"/>
    <property type="match status" value="1"/>
</dbReference>
<feature type="domain" description="SAM-dependent MTase TRM10-type" evidence="11">
    <location>
        <begin position="713"/>
        <end position="924"/>
    </location>
</feature>
<dbReference type="Proteomes" id="UP001152747">
    <property type="component" value="Unassembled WGS sequence"/>
</dbReference>
<dbReference type="PROSITE" id="PS50132">
    <property type="entry name" value="RGS"/>
    <property type="match status" value="1"/>
</dbReference>
<dbReference type="InterPro" id="IPR001158">
    <property type="entry name" value="DIX"/>
</dbReference>
<dbReference type="GO" id="GO:0008168">
    <property type="term" value="F:methyltransferase activity"/>
    <property type="evidence" value="ECO:0007669"/>
    <property type="project" value="UniProtKB-KW"/>
</dbReference>
<evidence type="ECO:0000259" key="11">
    <source>
        <dbReference type="PROSITE" id="PS51675"/>
    </source>
</evidence>
<dbReference type="SUPFAM" id="SSF48097">
    <property type="entry name" value="Regulator of G-protein signaling, RGS"/>
    <property type="match status" value="1"/>
</dbReference>
<evidence type="ECO:0000256" key="3">
    <source>
        <dbReference type="ARBA" id="ARBA00022603"/>
    </source>
</evidence>
<dbReference type="GO" id="GO:0005886">
    <property type="term" value="C:plasma membrane"/>
    <property type="evidence" value="ECO:0007669"/>
    <property type="project" value="TreeGrafter"/>
</dbReference>
<dbReference type="Pfam" id="PF00615">
    <property type="entry name" value="RGS"/>
    <property type="match status" value="1"/>
</dbReference>
<evidence type="ECO:0000256" key="7">
    <source>
        <dbReference type="PROSITE-ProRule" id="PRU00069"/>
    </source>
</evidence>
<reference evidence="12" key="1">
    <citation type="submission" date="2022-11" db="EMBL/GenBank/DDBJ databases">
        <authorList>
            <person name="Kikuchi T."/>
        </authorList>
    </citation>
    <scope>NUCLEOTIDE SEQUENCE</scope>
    <source>
        <strain evidence="12">PS1010</strain>
    </source>
</reference>
<dbReference type="InterPro" id="IPR036305">
    <property type="entry name" value="RGS_sf"/>
</dbReference>
<feature type="region of interest" description="Disordered" evidence="8">
    <location>
        <begin position="203"/>
        <end position="225"/>
    </location>
</feature>
<dbReference type="Gene3D" id="1.10.167.10">
    <property type="entry name" value="Regulator of G-protein Signalling 4, domain 2"/>
    <property type="match status" value="1"/>
</dbReference>
<dbReference type="GO" id="GO:0090090">
    <property type="term" value="P:negative regulation of canonical Wnt signaling pathway"/>
    <property type="evidence" value="ECO:0007669"/>
    <property type="project" value="InterPro"/>
</dbReference>
<dbReference type="InterPro" id="IPR016137">
    <property type="entry name" value="RGS"/>
</dbReference>
<dbReference type="PANTHER" id="PTHR46102">
    <property type="entry name" value="AXIN"/>
    <property type="match status" value="1"/>
</dbReference>
<dbReference type="GO" id="GO:0005634">
    <property type="term" value="C:nucleus"/>
    <property type="evidence" value="ECO:0007669"/>
    <property type="project" value="TreeGrafter"/>
</dbReference>
<keyword evidence="2" id="KW-0963">Cytoplasm</keyword>
<feature type="compositionally biased region" description="Polar residues" evidence="8">
    <location>
        <begin position="331"/>
        <end position="356"/>
    </location>
</feature>
<evidence type="ECO:0000259" key="10">
    <source>
        <dbReference type="PROSITE" id="PS50841"/>
    </source>
</evidence>
<dbReference type="GO" id="GO:0031625">
    <property type="term" value="F:ubiquitin protein ligase binding"/>
    <property type="evidence" value="ECO:0007669"/>
    <property type="project" value="TreeGrafter"/>
</dbReference>
<feature type="domain" description="RGS" evidence="9">
    <location>
        <begin position="9"/>
        <end position="115"/>
    </location>
</feature>
<keyword evidence="4" id="KW-0808">Transferase</keyword>
<dbReference type="PROSITE" id="PS51675">
    <property type="entry name" value="SAM_MT_TRM10"/>
    <property type="match status" value="1"/>
</dbReference>
<gene>
    <name evidence="12" type="ORF">CAMP_LOCUS756</name>
</gene>
<sequence length="953" mass="110912">MEAASWARSLDSVLSDRFILDAFKEWLEEYSSPQYLDLHFAILAYERMVLERNPKKNELAKEIYSTFISSRTGSCEAIPAKIRLSIGEKIRAMNSTDLDPRIFSHCSVFVDDFLRRQHQEFVSSDEFIEAFNKFQINEQNANTIERKKRNDWRKTTKTTQQLTAEALLKSRKVRQTEIKLEKMYPPPTRQPYVCNATTSHNDSAVSSSFSNDTPSSTHRGTKMRQARDNPVTFTIPRVEKSNQIDGQQFDHSSEFGRKQFVQAVTNKMMRILDKIKLNDETEQRINDIEQCKYTTLDMVYGTNADEDMGKIDEEEDIDVYIKQRMKDESQRASANRSPQINDTFSPSREVQSTSNHPRVIQHHPIDRMTQSMISYPYRGGTISHNHHDISMFHNVNKISLDTFAPPPQNMFNQHFTTMSRSSRDNGSQMYDSSGIGSMAPSAFSASSDSSRDRRSRNHRLPPHFSSSHHSSNYGTTPRKHKTKQQQNMSNLITISYVGFDGVPVVAHVPNNGPMTLCEFRQYFLLNHSQLFFKTECEDGTAPYQLELINDDNQILPIFEGRITAQVRMKMLRTFIRFSSNSNKSMIFPSKQFMHRNVRRPSQKERFVQICSEIEIYQDIFSKNQNVLKFDDKMWMILMNMLNWEERYKYLLELVKNENRGRKEGEENEDIDSIPISSQNQQRLENGEMVYARNFHSLLDIYGADFRKKIDDSYGSNILRQNDEIPEFIVDCRFLREYSVSTQAKYIRQMQTVHEVNWFSNRPIRIHFANYKPDQQMAEIAKKILLFRYGPPKNASSSSSSSNFQPHPFAPNLTSRRISQILQKDQLIYITPRATRFLPDILPKNIKGFAYCLSNESTPFTSGQTAAISEKIEPYRIPFKKYISSDLRPTSLQLYQIANVMRDYFGGEHIKNCIQNTIKPRVYTRRVMSEEDLKIEEFRSAMHHINNCSATQSN</sequence>